<dbReference type="FunFam" id="3.90.550.10:FF:000003">
    <property type="entry name" value="2-C-methyl-D-erythritol 4-phosphate cytidylyltransferase"/>
    <property type="match status" value="1"/>
</dbReference>
<reference evidence="4 5" key="1">
    <citation type="submission" date="2019-08" db="EMBL/GenBank/DDBJ databases">
        <title>In-depth cultivation of the pig gut microbiome towards novel bacterial diversity and tailored functional studies.</title>
        <authorList>
            <person name="Wylensek D."/>
            <person name="Hitch T.C.A."/>
            <person name="Clavel T."/>
        </authorList>
    </citation>
    <scope>NUCLEOTIDE SEQUENCE [LARGE SCALE GENOMIC DNA]</scope>
    <source>
        <strain evidence="4 5">CA-Schmier-601-WT-1</strain>
    </source>
</reference>
<comment type="function">
    <text evidence="3">Catalyzes the formation of 4-diphosphocytidyl-2-C-methyl-D-erythritol from CTP and 2-C-methyl-D-erythritol 4-phosphate (MEP).</text>
</comment>
<dbReference type="GO" id="GO:0050518">
    <property type="term" value="F:2-C-methyl-D-erythritol 4-phosphate cytidylyltransferase activity"/>
    <property type="evidence" value="ECO:0007669"/>
    <property type="project" value="UniProtKB-UniRule"/>
</dbReference>
<evidence type="ECO:0000256" key="1">
    <source>
        <dbReference type="ARBA" id="ARBA00022679"/>
    </source>
</evidence>
<evidence type="ECO:0000313" key="4">
    <source>
        <dbReference type="EMBL" id="MST71767.1"/>
    </source>
</evidence>
<keyword evidence="1 3" id="KW-0808">Transferase</keyword>
<evidence type="ECO:0000256" key="2">
    <source>
        <dbReference type="ARBA" id="ARBA00022695"/>
    </source>
</evidence>
<keyword evidence="2 3" id="KW-0548">Nucleotidyltransferase</keyword>
<dbReference type="EC" id="2.7.7.60" evidence="3"/>
<comment type="catalytic activity">
    <reaction evidence="3">
        <text>2-C-methyl-D-erythritol 4-phosphate + CTP + H(+) = 4-CDP-2-C-methyl-D-erythritol + diphosphate</text>
        <dbReference type="Rhea" id="RHEA:13429"/>
        <dbReference type="ChEBI" id="CHEBI:15378"/>
        <dbReference type="ChEBI" id="CHEBI:33019"/>
        <dbReference type="ChEBI" id="CHEBI:37563"/>
        <dbReference type="ChEBI" id="CHEBI:57823"/>
        <dbReference type="ChEBI" id="CHEBI:58262"/>
        <dbReference type="EC" id="2.7.7.60"/>
    </reaction>
</comment>
<comment type="pathway">
    <text evidence="3">Isoprenoid biosynthesis; isopentenyl diphosphate biosynthesis via DXP pathway; isopentenyl diphosphate from 1-deoxy-D-xylulose 5-phosphate: step 2/6.</text>
</comment>
<keyword evidence="3" id="KW-0414">Isoprene biosynthesis</keyword>
<dbReference type="InterPro" id="IPR029044">
    <property type="entry name" value="Nucleotide-diphossugar_trans"/>
</dbReference>
<gene>
    <name evidence="3 4" type="primary">ispD</name>
    <name evidence="4" type="ORF">FYJ68_01385</name>
</gene>
<dbReference type="PANTHER" id="PTHR32125">
    <property type="entry name" value="2-C-METHYL-D-ERYTHRITOL 4-PHOSPHATE CYTIDYLYLTRANSFERASE, CHLOROPLASTIC"/>
    <property type="match status" value="1"/>
</dbReference>
<dbReference type="InterPro" id="IPR034683">
    <property type="entry name" value="IspD/TarI"/>
</dbReference>
<dbReference type="GO" id="GO:0019288">
    <property type="term" value="P:isopentenyl diphosphate biosynthetic process, methylerythritol 4-phosphate pathway"/>
    <property type="evidence" value="ECO:0007669"/>
    <property type="project" value="UniProtKB-UniRule"/>
</dbReference>
<dbReference type="InterPro" id="IPR001228">
    <property type="entry name" value="IspD"/>
</dbReference>
<proteinExistence type="inferred from homology"/>
<evidence type="ECO:0000256" key="3">
    <source>
        <dbReference type="HAMAP-Rule" id="MF_00108"/>
    </source>
</evidence>
<dbReference type="HAMAP" id="MF_00108">
    <property type="entry name" value="IspD"/>
    <property type="match status" value="1"/>
</dbReference>
<protein>
    <recommendedName>
        <fullName evidence="3">2-C-methyl-D-erythritol 4-phosphate cytidylyltransferase</fullName>
        <ecNumber evidence="3">2.7.7.60</ecNumber>
    </recommendedName>
    <alternativeName>
        <fullName evidence="3">4-diphosphocytidyl-2C-methyl-D-erythritol synthase</fullName>
    </alternativeName>
    <alternativeName>
        <fullName evidence="3">MEP cytidylyltransferase</fullName>
        <shortName evidence="3">MCT</shortName>
    </alternativeName>
</protein>
<dbReference type="UniPathway" id="UPA00056">
    <property type="reaction ID" value="UER00093"/>
</dbReference>
<evidence type="ECO:0000313" key="5">
    <source>
        <dbReference type="Proteomes" id="UP000469325"/>
    </source>
</evidence>
<name>A0A6N7X8L8_9ACTN</name>
<sequence>MREWGAATCTCPTRVGEQTREADTCAVIVAGGVGLRFGDPRGKQYVALCGMPLMCWSLLAFDRAPSIGHIVIVCSDERRGEVRDAVLPAVSLRHQVTLAPAGATRQDSVYSGLQAVPAEYEMVAIHDAARPLVTTEDVEACIAALRNDPSLGGAICAARTTDTLKLVEDQTIVATPDRSYYWNALTPQVFKTATIRAAHRAARWDAYQGTDDASLIERRGGRVLCVETSRANIKVTVPEDYVIAQALMERRLMSEGCGLDDVVPQGGDAE</sequence>
<dbReference type="AlphaFoldDB" id="A0A6N7X8L8"/>
<dbReference type="SUPFAM" id="SSF53448">
    <property type="entry name" value="Nucleotide-diphospho-sugar transferases"/>
    <property type="match status" value="1"/>
</dbReference>
<dbReference type="InterPro" id="IPR050088">
    <property type="entry name" value="IspD/TarI_cytidylyltransf_bact"/>
</dbReference>
<accession>A0A6N7X8L8</accession>
<dbReference type="Gene3D" id="3.90.550.10">
    <property type="entry name" value="Spore Coat Polysaccharide Biosynthesis Protein SpsA, Chain A"/>
    <property type="match status" value="1"/>
</dbReference>
<feature type="site" description="Transition state stabilizer" evidence="3">
    <location>
        <position position="43"/>
    </location>
</feature>
<feature type="site" description="Positions MEP for the nucleophilic attack" evidence="3">
    <location>
        <position position="178"/>
    </location>
</feature>
<dbReference type="EMBL" id="VUNC01000001">
    <property type="protein sequence ID" value="MST71767.1"/>
    <property type="molecule type" value="Genomic_DNA"/>
</dbReference>
<comment type="caution">
    <text evidence="4">The sequence shown here is derived from an EMBL/GenBank/DDBJ whole genome shotgun (WGS) entry which is preliminary data.</text>
</comment>
<dbReference type="Proteomes" id="UP000469325">
    <property type="component" value="Unassembled WGS sequence"/>
</dbReference>
<dbReference type="PANTHER" id="PTHR32125:SF4">
    <property type="entry name" value="2-C-METHYL-D-ERYTHRITOL 4-PHOSPHATE CYTIDYLYLTRANSFERASE, CHLOROPLASTIC"/>
    <property type="match status" value="1"/>
</dbReference>
<comment type="similarity">
    <text evidence="3">Belongs to the IspD/TarI cytidylyltransferase family. IspD subfamily.</text>
</comment>
<feature type="site" description="Transition state stabilizer" evidence="3">
    <location>
        <position position="36"/>
    </location>
</feature>
<dbReference type="CDD" id="cd02516">
    <property type="entry name" value="CDP-ME_synthetase"/>
    <property type="match status" value="1"/>
</dbReference>
<organism evidence="4 5">
    <name type="scientific">Olsenella porci</name>
    <dbReference type="NCBI Taxonomy" id="2652279"/>
    <lineage>
        <taxon>Bacteria</taxon>
        <taxon>Bacillati</taxon>
        <taxon>Actinomycetota</taxon>
        <taxon>Coriobacteriia</taxon>
        <taxon>Coriobacteriales</taxon>
        <taxon>Atopobiaceae</taxon>
        <taxon>Olsenella</taxon>
    </lineage>
</organism>
<dbReference type="Pfam" id="PF01128">
    <property type="entry name" value="IspD"/>
    <property type="match status" value="1"/>
</dbReference>
<dbReference type="NCBIfam" id="TIGR00453">
    <property type="entry name" value="ispD"/>
    <property type="match status" value="1"/>
</dbReference>
<keyword evidence="5" id="KW-1185">Reference proteome</keyword>
<feature type="site" description="Positions MEP for the nucleophilic attack" evidence="3">
    <location>
        <position position="234"/>
    </location>
</feature>